<evidence type="ECO:0000313" key="3">
    <source>
        <dbReference type="Proteomes" id="UP000283569"/>
    </source>
</evidence>
<evidence type="ECO:0000313" key="2">
    <source>
        <dbReference type="EMBL" id="RKL22766.1"/>
    </source>
</evidence>
<proteinExistence type="predicted"/>
<feature type="compositionally biased region" description="Basic and acidic residues" evidence="1">
    <location>
        <begin position="1"/>
        <end position="14"/>
    </location>
</feature>
<feature type="compositionally biased region" description="Low complexity" evidence="1">
    <location>
        <begin position="66"/>
        <end position="75"/>
    </location>
</feature>
<dbReference type="Proteomes" id="UP000283569">
    <property type="component" value="Unassembled WGS sequence"/>
</dbReference>
<reference evidence="2 3" key="1">
    <citation type="journal article" date="2018" name="Sci. Rep.">
        <title>Characterisation of pathogen-specific regions and novel effector candidates in Fusarium oxysporum f. sp. cepae.</title>
        <authorList>
            <person name="Armitage A.D."/>
            <person name="Taylor A."/>
            <person name="Sobczyk M.K."/>
            <person name="Baxter L."/>
            <person name="Greenfield B.P."/>
            <person name="Bates H.J."/>
            <person name="Wilson F."/>
            <person name="Jackson A.C."/>
            <person name="Ott S."/>
            <person name="Harrison R.J."/>
            <person name="Clarkson J.P."/>
        </authorList>
    </citation>
    <scope>NUCLEOTIDE SEQUENCE [LARGE SCALE GENOMIC DNA]</scope>
    <source>
        <strain evidence="2 3">Fp_A8</strain>
    </source>
</reference>
<gene>
    <name evidence="2" type="ORF">BFJ72_g14646</name>
</gene>
<name>A0A420S0G6_GIBIN</name>
<dbReference type="AlphaFoldDB" id="A0A420S0G6"/>
<organism evidence="2 3">
    <name type="scientific">Gibberella intermedia</name>
    <name type="common">Bulb rot disease fungus</name>
    <name type="synonym">Fusarium proliferatum</name>
    <dbReference type="NCBI Taxonomy" id="948311"/>
    <lineage>
        <taxon>Eukaryota</taxon>
        <taxon>Fungi</taxon>
        <taxon>Dikarya</taxon>
        <taxon>Ascomycota</taxon>
        <taxon>Pezizomycotina</taxon>
        <taxon>Sordariomycetes</taxon>
        <taxon>Hypocreomycetidae</taxon>
        <taxon>Hypocreales</taxon>
        <taxon>Nectriaceae</taxon>
        <taxon>Fusarium</taxon>
        <taxon>Fusarium fujikuroi species complex</taxon>
    </lineage>
</organism>
<protein>
    <submittedName>
        <fullName evidence="2">Uncharacterized protein</fullName>
    </submittedName>
</protein>
<sequence>MTLLKRCSEKDEPFRLGQSSTEPICWRSRQALTASPRHRDSGRYGGERENRRTGSNMEPIGGPTGSGSASSAVEESPAKKKIEARSGLEPAKLPSTYSPIRRTLPTVRLSPDVRLPAAARRFYHSGVRGERLPPVAQVSDLASRLRVKKQREYAAIKDAGMPKPFKHAAIALKYSLDLQEDLFGAS</sequence>
<dbReference type="EMBL" id="MRDB01000116">
    <property type="protein sequence ID" value="RKL22766.1"/>
    <property type="molecule type" value="Genomic_DNA"/>
</dbReference>
<feature type="region of interest" description="Disordered" evidence="1">
    <location>
        <begin position="1"/>
        <end position="99"/>
    </location>
</feature>
<feature type="compositionally biased region" description="Basic and acidic residues" evidence="1">
    <location>
        <begin position="76"/>
        <end position="86"/>
    </location>
</feature>
<accession>A0A420S0G6</accession>
<feature type="compositionally biased region" description="Basic and acidic residues" evidence="1">
    <location>
        <begin position="37"/>
        <end position="52"/>
    </location>
</feature>
<comment type="caution">
    <text evidence="2">The sequence shown here is derived from an EMBL/GenBank/DDBJ whole genome shotgun (WGS) entry which is preliminary data.</text>
</comment>
<evidence type="ECO:0000256" key="1">
    <source>
        <dbReference type="SAM" id="MobiDB-lite"/>
    </source>
</evidence>